<evidence type="ECO:0000259" key="4">
    <source>
        <dbReference type="PROSITE" id="PS51037"/>
    </source>
</evidence>
<feature type="domain" description="YEATS" evidence="4">
    <location>
        <begin position="408"/>
        <end position="559"/>
    </location>
</feature>
<evidence type="ECO:0000256" key="1">
    <source>
        <dbReference type="ARBA" id="ARBA00023242"/>
    </source>
</evidence>
<dbReference type="InterPro" id="IPR055129">
    <property type="entry name" value="YEATS_dom"/>
</dbReference>
<dbReference type="Gene3D" id="2.60.40.1970">
    <property type="entry name" value="YEATS domain"/>
    <property type="match status" value="1"/>
</dbReference>
<proteinExistence type="predicted"/>
<evidence type="ECO:0000313" key="5">
    <source>
        <dbReference type="EMBL" id="KAG5170300.1"/>
    </source>
</evidence>
<dbReference type="PROSITE" id="PS51037">
    <property type="entry name" value="YEATS"/>
    <property type="match status" value="1"/>
</dbReference>
<protein>
    <recommendedName>
        <fullName evidence="4">YEATS domain-containing protein</fullName>
    </recommendedName>
</protein>
<organism evidence="5">
    <name type="scientific">Psilocybe cubensis</name>
    <name type="common">Psychedelic mushroom</name>
    <name type="synonym">Stropharia cubensis</name>
    <dbReference type="NCBI Taxonomy" id="181762"/>
    <lineage>
        <taxon>Eukaryota</taxon>
        <taxon>Fungi</taxon>
        <taxon>Dikarya</taxon>
        <taxon>Basidiomycota</taxon>
        <taxon>Agaricomycotina</taxon>
        <taxon>Agaricomycetes</taxon>
        <taxon>Agaricomycetidae</taxon>
        <taxon>Agaricales</taxon>
        <taxon>Agaricineae</taxon>
        <taxon>Strophariaceae</taxon>
        <taxon>Psilocybe</taxon>
    </lineage>
</organism>
<feature type="compositionally biased region" description="Pro residues" evidence="3">
    <location>
        <begin position="235"/>
        <end position="245"/>
    </location>
</feature>
<keyword evidence="1 2" id="KW-0539">Nucleus</keyword>
<comment type="caution">
    <text evidence="5">The sequence shown here is derived from an EMBL/GenBank/DDBJ whole genome shotgun (WGS) entry which is preliminary data.</text>
</comment>
<dbReference type="Pfam" id="PF22951">
    <property type="entry name" value="3HBD"/>
    <property type="match status" value="1"/>
</dbReference>
<dbReference type="InterPro" id="IPR038704">
    <property type="entry name" value="YEAST_sf"/>
</dbReference>
<feature type="region of interest" description="Disordered" evidence="3">
    <location>
        <begin position="93"/>
        <end position="122"/>
    </location>
</feature>
<feature type="region of interest" description="Disordered" evidence="3">
    <location>
        <begin position="230"/>
        <end position="262"/>
    </location>
</feature>
<evidence type="ECO:0000256" key="2">
    <source>
        <dbReference type="PROSITE-ProRule" id="PRU00376"/>
    </source>
</evidence>
<evidence type="ECO:0000256" key="3">
    <source>
        <dbReference type="SAM" id="MobiDB-lite"/>
    </source>
</evidence>
<comment type="subcellular location">
    <subcellularLocation>
        <location evidence="2">Nucleus</location>
    </subcellularLocation>
</comment>
<feature type="region of interest" description="Disordered" evidence="3">
    <location>
        <begin position="711"/>
        <end position="735"/>
    </location>
</feature>
<feature type="compositionally biased region" description="Basic and acidic residues" evidence="3">
    <location>
        <begin position="1037"/>
        <end position="1049"/>
    </location>
</feature>
<feature type="region of interest" description="Disordered" evidence="3">
    <location>
        <begin position="1023"/>
        <end position="1049"/>
    </location>
</feature>
<dbReference type="EMBL" id="JAFIQS010000004">
    <property type="protein sequence ID" value="KAG5170300.1"/>
    <property type="molecule type" value="Genomic_DNA"/>
</dbReference>
<dbReference type="AlphaFoldDB" id="A0A8H8CM70"/>
<sequence length="1049" mass="114490">MSSPKRRKLNDAGIAHDFQGVEIPQRFLSDVNAEVETEIALKEQLSDTLEARIAWAMMLQDSLKKGTGNASQGTFRSVALDALSVTEQTASHILQKDPVAPPLGDPTRLLSPTVPRPTPRKPVYTPFKKPAFLYIRSSTLGGTDPNDPDTHNHLYLLKCPGCARTAFTSLQGLLNHARLTHALEWGTHDECIRACAVVDNDLDVAAGIEVGIGPAGILPGLRTIFQRAVGGNVQLPPPPPTPSTPGPETEVGPAIDDSVDAGEGTNAAASVEANVNAAKEEQQPTSSGVGGDHLIKTLGFHSESPALAPFLGKDTIRREIKVWNEDADIDIFVNDGLQTTKKSQWKMPFTPRNFFEQVNKSHLHVDTLGQPHNITDMEIDTSSGDKQDHDSNATLAAHPKIAENVVTSNSRFHFMARIIITDRSLWIPPAQRPVGEKYTHKWMMSVDAPAYTHHITSILNSVRVGPSEPSLPIPTPPPTTSPPFVVVGFCDRPFLAKVELSFSGTSSQHKESDLAEQKVSFEHWVGLNPIDNPEVPVFQGQDQVLDVELDKSTILKPPQLGYVPLSSRSLWNMAAIPSPSTLITSESSGVAQSEVTEQEKVERCEEDAFELSNETRAILTRLVKQFPISLDNAKRNGIQPSSLPYKLPASVAYFRTLVMGRRKAIERARARAVQEAYNQEIHNLNNPQLSPLSVGDVFWWMTETGCFLREKEKKPTKQNAKQNEHVQQELQSEPLVEQKIKAEDEQRSASTNHSAPSVRKWCRVCGLEARNHETAKFVVKAEDEMESLEDGNGGVKEGLVKESYAGVVTLVSNQEECHIVPRVLQIAKLPNIDIRMLQEDSQPPTLTRNGVNKTGTVKKVTLDAREIVAAADPKLMLSIQKSVSDLSLSTFRHLQESESSGELFPIDAIGAHRAEIESRLAPTALLAHLTKQFIRVLVQDGLEVAKRDRVIASGVVPASSAPSQKGNRRKKPNARVTVLLTPTHILSGILTRGRGRSSSSSGVPVNNAVDAVILSSLSKLGIGVEDDSATPSCQGEGKGESEARVKLEE</sequence>
<name>A0A8H8CM70_PSICU</name>
<reference evidence="5" key="1">
    <citation type="submission" date="2021-02" db="EMBL/GenBank/DDBJ databases">
        <title>Psilocybe cubensis genome.</title>
        <authorList>
            <person name="Mckernan K.J."/>
            <person name="Crawford S."/>
            <person name="Trippe A."/>
            <person name="Kane L.T."/>
            <person name="Mclaughlin S."/>
        </authorList>
    </citation>
    <scope>NUCLEOTIDE SEQUENCE [LARGE SCALE GENOMIC DNA]</scope>
    <source>
        <strain evidence="5">MGC-MH-2018</strain>
    </source>
</reference>
<dbReference type="InterPro" id="IPR055127">
    <property type="entry name" value="YEATS2_3HBD"/>
</dbReference>
<dbReference type="OrthoDB" id="1741717at2759"/>
<gene>
    <name evidence="5" type="ORF">JR316_004689</name>
</gene>
<accession>A0A8H8CM70</accession>
<dbReference type="GO" id="GO:0005634">
    <property type="term" value="C:nucleus"/>
    <property type="evidence" value="ECO:0007669"/>
    <property type="project" value="UniProtKB-SubCell"/>
</dbReference>